<dbReference type="EMBL" id="JACBZH010000001">
    <property type="protein sequence ID" value="NYH92546.1"/>
    <property type="molecule type" value="Genomic_DNA"/>
</dbReference>
<dbReference type="Proteomes" id="UP000579605">
    <property type="component" value="Unassembled WGS sequence"/>
</dbReference>
<comment type="caution">
    <text evidence="1">The sequence shown here is derived from an EMBL/GenBank/DDBJ whole genome shotgun (WGS) entry which is preliminary data.</text>
</comment>
<dbReference type="AlphaFoldDB" id="A0A852ZV12"/>
<name>A0A852ZV12_9ACTN</name>
<accession>A0A852ZV12</accession>
<gene>
    <name evidence="1" type="ORF">F4554_005184</name>
</gene>
<evidence type="ECO:0000313" key="1">
    <source>
        <dbReference type="EMBL" id="NYH92546.1"/>
    </source>
</evidence>
<sequence>MDHPIRAVQVEHRRPLSLVEGDQPVRVVLEEGEAVVGRQLHQPGALLRRERATGRVVEVRDHVDQADLVLRTGSLDRGRVDAVGLQWRAHELGAGLLKQKQCAVVGGLLDHDAIATGDEVAEEERRSFHRAVGDHHLLRVDAVSLGDPLAEPRVPSPCSIAERVLPVRLEGMRGRLTHGLVREDVGARRAASKADRPYGHWRSTLL</sequence>
<keyword evidence="2" id="KW-1185">Reference proteome</keyword>
<proteinExistence type="predicted"/>
<protein>
    <submittedName>
        <fullName evidence="1">Uncharacterized protein</fullName>
    </submittedName>
</protein>
<evidence type="ECO:0000313" key="2">
    <source>
        <dbReference type="Proteomes" id="UP000579605"/>
    </source>
</evidence>
<reference evidence="1 2" key="1">
    <citation type="submission" date="2020-07" db="EMBL/GenBank/DDBJ databases">
        <title>Sequencing the genomes of 1000 actinobacteria strains.</title>
        <authorList>
            <person name="Klenk H.-P."/>
        </authorList>
    </citation>
    <scope>NUCLEOTIDE SEQUENCE [LARGE SCALE GENOMIC DNA]</scope>
    <source>
        <strain evidence="1 2">DSM 18448</strain>
    </source>
</reference>
<organism evidence="1 2">
    <name type="scientific">Actinopolymorpha rutila</name>
    <dbReference type="NCBI Taxonomy" id="446787"/>
    <lineage>
        <taxon>Bacteria</taxon>
        <taxon>Bacillati</taxon>
        <taxon>Actinomycetota</taxon>
        <taxon>Actinomycetes</taxon>
        <taxon>Propionibacteriales</taxon>
        <taxon>Actinopolymorphaceae</taxon>
        <taxon>Actinopolymorpha</taxon>
    </lineage>
</organism>